<organism evidence="1 2">
    <name type="scientific">Phytophthora nicotianae P1569</name>
    <dbReference type="NCBI Taxonomy" id="1317065"/>
    <lineage>
        <taxon>Eukaryota</taxon>
        <taxon>Sar</taxon>
        <taxon>Stramenopiles</taxon>
        <taxon>Oomycota</taxon>
        <taxon>Peronosporomycetes</taxon>
        <taxon>Peronosporales</taxon>
        <taxon>Peronosporaceae</taxon>
        <taxon>Phytophthora</taxon>
    </lineage>
</organism>
<evidence type="ECO:0000313" key="1">
    <source>
        <dbReference type="EMBL" id="ETI29786.1"/>
    </source>
</evidence>
<keyword evidence="2" id="KW-1185">Reference proteome</keyword>
<name>V9DT06_PHYNI</name>
<accession>V9DT06</accession>
<evidence type="ECO:0000313" key="2">
    <source>
        <dbReference type="Proteomes" id="UP000018721"/>
    </source>
</evidence>
<dbReference type="AlphaFoldDB" id="V9DT06"/>
<proteinExistence type="predicted"/>
<dbReference type="HOGENOM" id="CLU_2872536_0_0_1"/>
<protein>
    <submittedName>
        <fullName evidence="1">Uncharacterized protein</fullName>
    </submittedName>
</protein>
<reference evidence="1 2" key="1">
    <citation type="submission" date="2013-11" db="EMBL/GenBank/DDBJ databases">
        <title>The Genome Sequence of Phytophthora parasitica P1569.</title>
        <authorList>
            <consortium name="The Broad Institute Genomics Platform"/>
            <person name="Russ C."/>
            <person name="Tyler B."/>
            <person name="Panabieres F."/>
            <person name="Shan W."/>
            <person name="Tripathy S."/>
            <person name="Grunwald N."/>
            <person name="Machado M."/>
            <person name="Johnson C.S."/>
            <person name="Arredondo F."/>
            <person name="Hong C."/>
            <person name="Coffey M."/>
            <person name="Young S.K."/>
            <person name="Zeng Q."/>
            <person name="Gargeya S."/>
            <person name="Fitzgerald M."/>
            <person name="Abouelleil A."/>
            <person name="Alvarado L."/>
            <person name="Chapman S.B."/>
            <person name="Gainer-Dewar J."/>
            <person name="Goldberg J."/>
            <person name="Griggs A."/>
            <person name="Gujja S."/>
            <person name="Hansen M."/>
            <person name="Howarth C."/>
            <person name="Imamovic A."/>
            <person name="Ireland A."/>
            <person name="Larimer J."/>
            <person name="McCowan C."/>
            <person name="Murphy C."/>
            <person name="Pearson M."/>
            <person name="Poon T.W."/>
            <person name="Priest M."/>
            <person name="Roberts A."/>
            <person name="Saif S."/>
            <person name="Shea T."/>
            <person name="Sykes S."/>
            <person name="Wortman J."/>
            <person name="Nusbaum C."/>
            <person name="Birren B."/>
        </authorList>
    </citation>
    <scope>NUCLEOTIDE SEQUENCE [LARGE SCALE GENOMIC DNA]</scope>
    <source>
        <strain evidence="1 2">P1569</strain>
    </source>
</reference>
<dbReference type="Proteomes" id="UP000018721">
    <property type="component" value="Unassembled WGS sequence"/>
</dbReference>
<dbReference type="EMBL" id="ANIZ01004835">
    <property type="protein sequence ID" value="ETI29786.1"/>
    <property type="molecule type" value="Genomic_DNA"/>
</dbReference>
<gene>
    <name evidence="1" type="ORF">F443_23093</name>
</gene>
<dbReference type="OrthoDB" id="102783at2759"/>
<comment type="caution">
    <text evidence="1">The sequence shown here is derived from an EMBL/GenBank/DDBJ whole genome shotgun (WGS) entry which is preliminary data.</text>
</comment>
<sequence length="64" mass="7403">MNRLASNPVIQNGIKIVKENPEMMKKVKSLPKDPRVIKFLQKPSSTKTVRMVHRTVSSRQKDEE</sequence>